<keyword evidence="2" id="KW-1185">Reference proteome</keyword>
<evidence type="ECO:0000313" key="2">
    <source>
        <dbReference type="Proteomes" id="UP000828390"/>
    </source>
</evidence>
<dbReference type="AlphaFoldDB" id="A0A9D4FIY6"/>
<proteinExistence type="predicted"/>
<dbReference type="EMBL" id="JAIWYP010000007">
    <property type="protein sequence ID" value="KAH3797370.1"/>
    <property type="molecule type" value="Genomic_DNA"/>
</dbReference>
<gene>
    <name evidence="1" type="ORF">DPMN_150950</name>
</gene>
<name>A0A9D4FIY6_DREPO</name>
<protein>
    <submittedName>
        <fullName evidence="1">Uncharacterized protein</fullName>
    </submittedName>
</protein>
<reference evidence="1" key="1">
    <citation type="journal article" date="2019" name="bioRxiv">
        <title>The Genome of the Zebra Mussel, Dreissena polymorpha: A Resource for Invasive Species Research.</title>
        <authorList>
            <person name="McCartney M.A."/>
            <person name="Auch B."/>
            <person name="Kono T."/>
            <person name="Mallez S."/>
            <person name="Zhang Y."/>
            <person name="Obille A."/>
            <person name="Becker A."/>
            <person name="Abrahante J.E."/>
            <person name="Garbe J."/>
            <person name="Badalamenti J.P."/>
            <person name="Herman A."/>
            <person name="Mangelson H."/>
            <person name="Liachko I."/>
            <person name="Sullivan S."/>
            <person name="Sone E.D."/>
            <person name="Koren S."/>
            <person name="Silverstein K.A.T."/>
            <person name="Beckman K.B."/>
            <person name="Gohl D.M."/>
        </authorList>
    </citation>
    <scope>NUCLEOTIDE SEQUENCE</scope>
    <source>
        <strain evidence="1">Duluth1</strain>
        <tissue evidence="1">Whole animal</tissue>
    </source>
</reference>
<comment type="caution">
    <text evidence="1">The sequence shown here is derived from an EMBL/GenBank/DDBJ whole genome shotgun (WGS) entry which is preliminary data.</text>
</comment>
<sequence length="101" mass="11247">MSSIGLDEFSDDVQLPQKFDLNSTLKQCLTNVPVTPVQQEVNDLVNKMLLGDLADARNFCKKQFASLTDIVKQLGVTAEVGVKAEKLNSFYAECQRYQTSD</sequence>
<organism evidence="1 2">
    <name type="scientific">Dreissena polymorpha</name>
    <name type="common">Zebra mussel</name>
    <name type="synonym">Mytilus polymorpha</name>
    <dbReference type="NCBI Taxonomy" id="45954"/>
    <lineage>
        <taxon>Eukaryota</taxon>
        <taxon>Metazoa</taxon>
        <taxon>Spiralia</taxon>
        <taxon>Lophotrochozoa</taxon>
        <taxon>Mollusca</taxon>
        <taxon>Bivalvia</taxon>
        <taxon>Autobranchia</taxon>
        <taxon>Heteroconchia</taxon>
        <taxon>Euheterodonta</taxon>
        <taxon>Imparidentia</taxon>
        <taxon>Neoheterodontei</taxon>
        <taxon>Myida</taxon>
        <taxon>Dreissenoidea</taxon>
        <taxon>Dreissenidae</taxon>
        <taxon>Dreissena</taxon>
    </lineage>
</organism>
<reference evidence="1" key="2">
    <citation type="submission" date="2020-11" db="EMBL/GenBank/DDBJ databases">
        <authorList>
            <person name="McCartney M.A."/>
            <person name="Auch B."/>
            <person name="Kono T."/>
            <person name="Mallez S."/>
            <person name="Becker A."/>
            <person name="Gohl D.M."/>
            <person name="Silverstein K.A.T."/>
            <person name="Koren S."/>
            <person name="Bechman K.B."/>
            <person name="Herman A."/>
            <person name="Abrahante J.E."/>
            <person name="Garbe J."/>
        </authorList>
    </citation>
    <scope>NUCLEOTIDE SEQUENCE</scope>
    <source>
        <strain evidence="1">Duluth1</strain>
        <tissue evidence="1">Whole animal</tissue>
    </source>
</reference>
<accession>A0A9D4FIY6</accession>
<dbReference type="Proteomes" id="UP000828390">
    <property type="component" value="Unassembled WGS sequence"/>
</dbReference>
<evidence type="ECO:0000313" key="1">
    <source>
        <dbReference type="EMBL" id="KAH3797370.1"/>
    </source>
</evidence>